<dbReference type="GO" id="GO:0006783">
    <property type="term" value="P:heme biosynthetic process"/>
    <property type="evidence" value="ECO:0007669"/>
    <property type="project" value="UniProtKB-UniRule"/>
</dbReference>
<evidence type="ECO:0000256" key="6">
    <source>
        <dbReference type="ARBA" id="ARBA00023004"/>
    </source>
</evidence>
<dbReference type="NCBIfam" id="TIGR00109">
    <property type="entry name" value="hemH"/>
    <property type="match status" value="1"/>
</dbReference>
<dbReference type="FunFam" id="3.40.50.1400:FF:000003">
    <property type="entry name" value="Ferrochelatase"/>
    <property type="match status" value="1"/>
</dbReference>
<evidence type="ECO:0000256" key="2">
    <source>
        <dbReference type="ARBA" id="ARBA00004943"/>
    </source>
</evidence>
<evidence type="ECO:0000256" key="9">
    <source>
        <dbReference type="ARBA" id="ARBA00023136"/>
    </source>
</evidence>
<dbReference type="AlphaFoldDB" id="A0A1X0SAQ1"/>
<evidence type="ECO:0000256" key="8">
    <source>
        <dbReference type="ARBA" id="ARBA00023133"/>
    </source>
</evidence>
<dbReference type="GO" id="GO:0005743">
    <property type="term" value="C:mitochondrial inner membrane"/>
    <property type="evidence" value="ECO:0007669"/>
    <property type="project" value="UniProtKB-SubCell"/>
</dbReference>
<gene>
    <name evidence="13" type="ORF">BCV71DRAFT_248035</name>
</gene>
<comment type="function">
    <text evidence="12">Catalyzes the ferrous insertion into protoporphyrin IX.</text>
</comment>
<dbReference type="EC" id="4.98.1.1" evidence="12"/>
<protein>
    <recommendedName>
        <fullName evidence="12">Ferrochelatase</fullName>
        <ecNumber evidence="12">4.98.1.1</ecNumber>
    </recommendedName>
</protein>
<dbReference type="PANTHER" id="PTHR11108:SF1">
    <property type="entry name" value="FERROCHELATASE, MITOCHONDRIAL"/>
    <property type="match status" value="1"/>
</dbReference>
<dbReference type="HAMAP" id="MF_00323">
    <property type="entry name" value="Ferrochelatase"/>
    <property type="match status" value="1"/>
</dbReference>
<dbReference type="GO" id="GO:0004325">
    <property type="term" value="F:ferrochelatase activity"/>
    <property type="evidence" value="ECO:0007669"/>
    <property type="project" value="UniProtKB-UniRule"/>
</dbReference>
<dbReference type="CDD" id="cd00419">
    <property type="entry name" value="Ferrochelatase_C"/>
    <property type="match status" value="1"/>
</dbReference>
<evidence type="ECO:0000256" key="12">
    <source>
        <dbReference type="RuleBase" id="RU000607"/>
    </source>
</evidence>
<keyword evidence="4 12" id="KW-0999">Mitochondrion inner membrane</keyword>
<sequence length="395" mass="44613">MNIGSLLTLQVKQQHLRNATRAISWAGIQRLYTTQTNTKPPTAVILTNMGGPKTVDDVQGFLLNLFSDRDIMQFPFQSAAAKFISTRRTPKIKEQYQAIGGGSPILYWTRKQGEAMEKLLDTISPETAPHKHYIAFRYVEPFTKDALEEMKKDKVQRAIVFSQYPQYSCSTTGSSLNELHRRIKELGMDTGIQWSIIDRWPTHPGFIDATVHKIEQKLAEYGPEERKDAVIMFSAHSLPMSVVNKGDPYPAEVAATVDRVMSKLGNKYPYRLCWQSQVGPKAWLGPQTSDALKGFAKAGRKNIVVVPIAFTSDHIETLFELDQEYASEAKELGITGWKRVDALNDEPLFIKAMANIVKEHIDKGEVVSKQWPLRCPGCNFDTCGHSRDFFTKENK</sequence>
<comment type="similarity">
    <text evidence="3 12">Belongs to the ferrochelatase family.</text>
</comment>
<dbReference type="Gene3D" id="3.40.50.1400">
    <property type="match status" value="2"/>
</dbReference>
<comment type="subcellular location">
    <subcellularLocation>
        <location evidence="1">Mitochondrion inner membrane</location>
        <topology evidence="1">Peripheral membrane protein</topology>
        <orientation evidence="1">Matrix side</orientation>
    </subcellularLocation>
</comment>
<proteinExistence type="inferred from homology"/>
<evidence type="ECO:0000256" key="3">
    <source>
        <dbReference type="ARBA" id="ARBA00007718"/>
    </source>
</evidence>
<keyword evidence="10 12" id="KW-0456">Lyase</keyword>
<dbReference type="SUPFAM" id="SSF53800">
    <property type="entry name" value="Chelatase"/>
    <property type="match status" value="1"/>
</dbReference>
<evidence type="ECO:0000313" key="13">
    <source>
        <dbReference type="EMBL" id="ORE21364.1"/>
    </source>
</evidence>
<name>A0A1X0SAQ1_RHIZD</name>
<keyword evidence="9" id="KW-0472">Membrane</keyword>
<dbReference type="VEuPathDB" id="FungiDB:BCV72DRAFT_334032"/>
<evidence type="ECO:0000313" key="14">
    <source>
        <dbReference type="Proteomes" id="UP000242381"/>
    </source>
</evidence>
<keyword evidence="7" id="KW-0496">Mitochondrion</keyword>
<dbReference type="PANTHER" id="PTHR11108">
    <property type="entry name" value="FERROCHELATASE"/>
    <property type="match status" value="1"/>
</dbReference>
<keyword evidence="8 12" id="KW-0350">Heme biosynthesis</keyword>
<evidence type="ECO:0000256" key="1">
    <source>
        <dbReference type="ARBA" id="ARBA00004443"/>
    </source>
</evidence>
<keyword evidence="6 12" id="KW-0408">Iron</keyword>
<evidence type="ECO:0000256" key="10">
    <source>
        <dbReference type="ARBA" id="ARBA00023239"/>
    </source>
</evidence>
<comment type="pathway">
    <text evidence="2 12">Porphyrin-containing compound metabolism; protoheme biosynthesis; protoheme from protoporphyrin-IX: step 1/1.</text>
</comment>
<dbReference type="CDD" id="cd03411">
    <property type="entry name" value="Ferrochelatase_N"/>
    <property type="match status" value="1"/>
</dbReference>
<reference evidence="13 14" key="1">
    <citation type="journal article" date="2016" name="Proc. Natl. Acad. Sci. U.S.A.">
        <title>Lipid metabolic changes in an early divergent fungus govern the establishment of a mutualistic symbiosis with endobacteria.</title>
        <authorList>
            <person name="Lastovetsky O.A."/>
            <person name="Gaspar M.L."/>
            <person name="Mondo S.J."/>
            <person name="LaButti K.M."/>
            <person name="Sandor L."/>
            <person name="Grigoriev I.V."/>
            <person name="Henry S.A."/>
            <person name="Pawlowska T.E."/>
        </authorList>
    </citation>
    <scope>NUCLEOTIDE SEQUENCE [LARGE SCALE GENOMIC DNA]</scope>
    <source>
        <strain evidence="13 14">ATCC 11559</strain>
    </source>
</reference>
<accession>A0A1X0SAQ1</accession>
<keyword evidence="5" id="KW-0809">Transit peptide</keyword>
<dbReference type="OMA" id="DPYHCEC"/>
<dbReference type="InterPro" id="IPR019772">
    <property type="entry name" value="Ferrochelatase_AS"/>
</dbReference>
<dbReference type="InterPro" id="IPR033659">
    <property type="entry name" value="Ferrochelatase_N"/>
</dbReference>
<keyword evidence="11 12" id="KW-0627">Porphyrin biosynthesis</keyword>
<evidence type="ECO:0000256" key="5">
    <source>
        <dbReference type="ARBA" id="ARBA00022946"/>
    </source>
</evidence>
<evidence type="ECO:0000256" key="11">
    <source>
        <dbReference type="ARBA" id="ARBA00023244"/>
    </source>
</evidence>
<comment type="catalytic activity">
    <reaction evidence="12">
        <text>heme b + 2 H(+) = protoporphyrin IX + Fe(2+)</text>
        <dbReference type="Rhea" id="RHEA:22584"/>
        <dbReference type="ChEBI" id="CHEBI:15378"/>
        <dbReference type="ChEBI" id="CHEBI:29033"/>
        <dbReference type="ChEBI" id="CHEBI:57306"/>
        <dbReference type="ChEBI" id="CHEBI:60344"/>
        <dbReference type="EC" id="4.98.1.1"/>
    </reaction>
</comment>
<evidence type="ECO:0000256" key="4">
    <source>
        <dbReference type="ARBA" id="ARBA00022792"/>
    </source>
</evidence>
<dbReference type="InterPro" id="IPR033644">
    <property type="entry name" value="Ferrochelatase_C"/>
</dbReference>
<dbReference type="Pfam" id="PF00762">
    <property type="entry name" value="Ferrochelatase"/>
    <property type="match status" value="1"/>
</dbReference>
<dbReference type="InterPro" id="IPR001015">
    <property type="entry name" value="Ferrochelatase"/>
</dbReference>
<dbReference type="EMBL" id="KV921280">
    <property type="protein sequence ID" value="ORE21364.1"/>
    <property type="molecule type" value="Genomic_DNA"/>
</dbReference>
<evidence type="ECO:0000256" key="7">
    <source>
        <dbReference type="ARBA" id="ARBA00023128"/>
    </source>
</evidence>
<dbReference type="PROSITE" id="PS00534">
    <property type="entry name" value="FERROCHELATASE"/>
    <property type="match status" value="1"/>
</dbReference>
<dbReference type="UniPathway" id="UPA00252">
    <property type="reaction ID" value="UER00325"/>
</dbReference>
<dbReference type="Proteomes" id="UP000242381">
    <property type="component" value="Unassembled WGS sequence"/>
</dbReference>
<organism evidence="13 14">
    <name type="scientific">Rhizopus microsporus</name>
    <dbReference type="NCBI Taxonomy" id="58291"/>
    <lineage>
        <taxon>Eukaryota</taxon>
        <taxon>Fungi</taxon>
        <taxon>Fungi incertae sedis</taxon>
        <taxon>Mucoromycota</taxon>
        <taxon>Mucoromycotina</taxon>
        <taxon>Mucoromycetes</taxon>
        <taxon>Mucorales</taxon>
        <taxon>Mucorineae</taxon>
        <taxon>Rhizopodaceae</taxon>
        <taxon>Rhizopus</taxon>
    </lineage>
</organism>